<dbReference type="GO" id="GO:0003677">
    <property type="term" value="F:DNA binding"/>
    <property type="evidence" value="ECO:0007669"/>
    <property type="project" value="InterPro"/>
</dbReference>
<feature type="domain" description="UvrD-like helicase ATP-binding" evidence="9">
    <location>
        <begin position="188"/>
        <end position="432"/>
    </location>
</feature>
<comment type="caution">
    <text evidence="11">The sequence shown here is derived from an EMBL/GenBank/DDBJ whole genome shotgun (WGS) entry which is preliminary data.</text>
</comment>
<dbReference type="EMBL" id="LCRD01000015">
    <property type="protein sequence ID" value="KKW30315.1"/>
    <property type="molecule type" value="Genomic_DNA"/>
</dbReference>
<dbReference type="GO" id="GO:0043138">
    <property type="term" value="F:3'-5' DNA helicase activity"/>
    <property type="evidence" value="ECO:0007669"/>
    <property type="project" value="UniProtKB-EC"/>
</dbReference>
<dbReference type="SUPFAM" id="SSF52540">
    <property type="entry name" value="P-loop containing nucleoside triphosphate hydrolases"/>
    <property type="match status" value="1"/>
</dbReference>
<keyword evidence="5" id="KW-0413">Isomerase</keyword>
<dbReference type="Pfam" id="PF00580">
    <property type="entry name" value="UvrD-helicase"/>
    <property type="match status" value="1"/>
</dbReference>
<dbReference type="GO" id="GO:0005829">
    <property type="term" value="C:cytosol"/>
    <property type="evidence" value="ECO:0007669"/>
    <property type="project" value="TreeGrafter"/>
</dbReference>
<organism evidence="11 12">
    <name type="scientific">Candidatus Uhrbacteria bacterium GW2011_GWD2_52_7</name>
    <dbReference type="NCBI Taxonomy" id="1618989"/>
    <lineage>
        <taxon>Bacteria</taxon>
        <taxon>Candidatus Uhriibacteriota</taxon>
    </lineage>
</organism>
<sequence length="611" mass="69896">MVVPLYDPPGMQSERKGELLREAAERVAQVQVAIHDESAKVGERFERYRKEKDPVAQRLAAHFADRVDELEHLFPSPFFVRCDVSSVAGEHRSLYFGKHQLIEESIFSWTSPAARLRFADIGYVEYLAKESEVWKGSLDRKDQFLINDGKIVFMTSESTNYARTLVHQEELMKRKNGFMLPEIVERMERAQDDVVRADYRGSFLIAGPAGSGKTTLAFHRIAYLLQSPDTSPYFSQDNMIVFVQDDETKAYFSQLLPELGIHHVAVTTFAAWGFERLGITDCSFIRRANGVDASDDVYELHKLQALRSVSDGKKNVSDIFTALTSAYDKYFSDQDRLKFDDQRSRRQLDRIDLTILLKLELAKRGEFTYQQEYFEQMKNFEIRRKHTTSPLRYAFIALDEIQNYLPEQVSLIRSCVDGSTNAMLYVGDLGQRVLMGTMEDWSQVGEHFSPGRRVELDKVYRSTKQILEYIRHVGFDVTVPSELRDGPSVIEHVMIPSHDELERVKCEINAETGDIQIGILGFSEADIAVYREAFANNGRVHVLTIHQAQGVEFERVYLVGIRMGMFGESPVEVVGRQRIQRDLIYVALTRAMDELIIVGNAKLSDVFAQLS</sequence>
<dbReference type="PANTHER" id="PTHR11070:SF17">
    <property type="entry name" value="DNA HELICASE IV"/>
    <property type="match status" value="1"/>
</dbReference>
<dbReference type="Proteomes" id="UP000034846">
    <property type="component" value="Unassembled WGS sequence"/>
</dbReference>
<reference evidence="11 12" key="1">
    <citation type="journal article" date="2015" name="Nature">
        <title>rRNA introns, odd ribosomes, and small enigmatic genomes across a large radiation of phyla.</title>
        <authorList>
            <person name="Brown C.T."/>
            <person name="Hug L.A."/>
            <person name="Thomas B.C."/>
            <person name="Sharon I."/>
            <person name="Castelle C.J."/>
            <person name="Singh A."/>
            <person name="Wilkins M.J."/>
            <person name="Williams K.H."/>
            <person name="Banfield J.F."/>
        </authorList>
    </citation>
    <scope>NUCLEOTIDE SEQUENCE [LARGE SCALE GENOMIC DNA]</scope>
</reference>
<dbReference type="InterPro" id="IPR014017">
    <property type="entry name" value="DNA_helicase_UvrD-like_C"/>
</dbReference>
<name>A0A0G1XHC5_9BACT</name>
<keyword evidence="3 11" id="KW-0347">Helicase</keyword>
<dbReference type="GO" id="GO:0016887">
    <property type="term" value="F:ATP hydrolysis activity"/>
    <property type="evidence" value="ECO:0007669"/>
    <property type="project" value="RHEA"/>
</dbReference>
<evidence type="ECO:0000256" key="3">
    <source>
        <dbReference type="ARBA" id="ARBA00022806"/>
    </source>
</evidence>
<keyword evidence="2" id="KW-0378">Hydrolase</keyword>
<dbReference type="EC" id="5.6.2.4" evidence="7"/>
<evidence type="ECO:0000256" key="8">
    <source>
        <dbReference type="ARBA" id="ARBA00048988"/>
    </source>
</evidence>
<evidence type="ECO:0000259" key="10">
    <source>
        <dbReference type="Pfam" id="PF13361"/>
    </source>
</evidence>
<evidence type="ECO:0000313" key="11">
    <source>
        <dbReference type="EMBL" id="KKW30315.1"/>
    </source>
</evidence>
<evidence type="ECO:0000256" key="5">
    <source>
        <dbReference type="ARBA" id="ARBA00023235"/>
    </source>
</evidence>
<dbReference type="GO" id="GO:0000725">
    <property type="term" value="P:recombinational repair"/>
    <property type="evidence" value="ECO:0007669"/>
    <property type="project" value="TreeGrafter"/>
</dbReference>
<keyword evidence="1" id="KW-0547">Nucleotide-binding</keyword>
<dbReference type="InterPro" id="IPR000212">
    <property type="entry name" value="DNA_helicase_UvrD/REP"/>
</dbReference>
<evidence type="ECO:0000256" key="6">
    <source>
        <dbReference type="ARBA" id="ARBA00034617"/>
    </source>
</evidence>
<proteinExistence type="predicted"/>
<evidence type="ECO:0000259" key="9">
    <source>
        <dbReference type="Pfam" id="PF00580"/>
    </source>
</evidence>
<dbReference type="Pfam" id="PF13361">
    <property type="entry name" value="UvrD_C"/>
    <property type="match status" value="1"/>
</dbReference>
<dbReference type="AlphaFoldDB" id="A0A0G1XHC5"/>
<evidence type="ECO:0000256" key="2">
    <source>
        <dbReference type="ARBA" id="ARBA00022801"/>
    </source>
</evidence>
<dbReference type="InterPro" id="IPR014016">
    <property type="entry name" value="UvrD-like_ATP-bd"/>
</dbReference>
<gene>
    <name evidence="11" type="ORF">UY72_C0015G0012</name>
</gene>
<keyword evidence="4" id="KW-0067">ATP-binding</keyword>
<evidence type="ECO:0000313" key="12">
    <source>
        <dbReference type="Proteomes" id="UP000034846"/>
    </source>
</evidence>
<feature type="domain" description="UvrD-like helicase C-terminal" evidence="10">
    <location>
        <begin position="534"/>
        <end position="598"/>
    </location>
</feature>
<accession>A0A0G1XHC5</accession>
<dbReference type="GO" id="GO:0005524">
    <property type="term" value="F:ATP binding"/>
    <property type="evidence" value="ECO:0007669"/>
    <property type="project" value="UniProtKB-KW"/>
</dbReference>
<evidence type="ECO:0000256" key="4">
    <source>
        <dbReference type="ARBA" id="ARBA00022840"/>
    </source>
</evidence>
<dbReference type="Gene3D" id="3.40.50.300">
    <property type="entry name" value="P-loop containing nucleotide triphosphate hydrolases"/>
    <property type="match status" value="2"/>
</dbReference>
<evidence type="ECO:0000256" key="7">
    <source>
        <dbReference type="ARBA" id="ARBA00034808"/>
    </source>
</evidence>
<evidence type="ECO:0000256" key="1">
    <source>
        <dbReference type="ARBA" id="ARBA00022741"/>
    </source>
</evidence>
<comment type="catalytic activity">
    <reaction evidence="8">
        <text>ATP + H2O = ADP + phosphate + H(+)</text>
        <dbReference type="Rhea" id="RHEA:13065"/>
        <dbReference type="ChEBI" id="CHEBI:15377"/>
        <dbReference type="ChEBI" id="CHEBI:15378"/>
        <dbReference type="ChEBI" id="CHEBI:30616"/>
        <dbReference type="ChEBI" id="CHEBI:43474"/>
        <dbReference type="ChEBI" id="CHEBI:456216"/>
        <dbReference type="EC" id="5.6.2.4"/>
    </reaction>
</comment>
<dbReference type="InterPro" id="IPR027417">
    <property type="entry name" value="P-loop_NTPase"/>
</dbReference>
<protein>
    <recommendedName>
        <fullName evidence="7">DNA 3'-5' helicase</fullName>
        <ecNumber evidence="7">5.6.2.4</ecNumber>
    </recommendedName>
</protein>
<comment type="catalytic activity">
    <reaction evidence="6">
        <text>Couples ATP hydrolysis with the unwinding of duplex DNA by translocating in the 3'-5' direction.</text>
        <dbReference type="EC" id="5.6.2.4"/>
    </reaction>
</comment>
<dbReference type="PANTHER" id="PTHR11070">
    <property type="entry name" value="UVRD / RECB / PCRA DNA HELICASE FAMILY MEMBER"/>
    <property type="match status" value="1"/>
</dbReference>